<dbReference type="CDD" id="cd00200">
    <property type="entry name" value="WD40"/>
    <property type="match status" value="1"/>
</dbReference>
<dbReference type="InterPro" id="IPR015943">
    <property type="entry name" value="WD40/YVTN_repeat-like_dom_sf"/>
</dbReference>
<dbReference type="FunCoup" id="C4JTC2">
    <property type="interactions" value="128"/>
</dbReference>
<dbReference type="GO" id="GO:0006412">
    <property type="term" value="P:translation"/>
    <property type="evidence" value="ECO:0007669"/>
    <property type="project" value="InterPro"/>
</dbReference>
<feature type="repeat" description="WD" evidence="6">
    <location>
        <begin position="333"/>
        <end position="355"/>
    </location>
</feature>
<protein>
    <submittedName>
        <fullName evidence="7">Ski8 protein</fullName>
    </submittedName>
</protein>
<evidence type="ECO:0000256" key="5">
    <source>
        <dbReference type="ARBA" id="ARBA00023274"/>
    </source>
</evidence>
<keyword evidence="2 6" id="KW-0853">WD repeat</keyword>
<keyword evidence="3" id="KW-0677">Repeat</keyword>
<dbReference type="InterPro" id="IPR001680">
    <property type="entry name" value="WD40_rpt"/>
</dbReference>
<dbReference type="OMA" id="LDSSMCL"/>
<dbReference type="InterPro" id="IPR036322">
    <property type="entry name" value="WD40_repeat_dom_sf"/>
</dbReference>
<dbReference type="SUPFAM" id="SSF50978">
    <property type="entry name" value="WD40 repeat-like"/>
    <property type="match status" value="1"/>
</dbReference>
<dbReference type="GO" id="GO:0003735">
    <property type="term" value="F:structural constituent of ribosome"/>
    <property type="evidence" value="ECO:0007669"/>
    <property type="project" value="InterPro"/>
</dbReference>
<gene>
    <name evidence="7" type="ORF">UREG_05711</name>
</gene>
<dbReference type="GO" id="GO:0015934">
    <property type="term" value="C:large ribosomal subunit"/>
    <property type="evidence" value="ECO:0007669"/>
    <property type="project" value="InterPro"/>
</dbReference>
<dbReference type="PANTHER" id="PTHR44090:SF1">
    <property type="entry name" value="SUPERKILLER COMPLEX PROTEIN 8"/>
    <property type="match status" value="1"/>
</dbReference>
<dbReference type="InterPro" id="IPR019775">
    <property type="entry name" value="WD40_repeat_CS"/>
</dbReference>
<evidence type="ECO:0000256" key="3">
    <source>
        <dbReference type="ARBA" id="ARBA00022737"/>
    </source>
</evidence>
<dbReference type="HAMAP" id="MF_00340">
    <property type="entry name" value="Ribosomal_bL32"/>
    <property type="match status" value="1"/>
</dbReference>
<evidence type="ECO:0000313" key="8">
    <source>
        <dbReference type="Proteomes" id="UP000002058"/>
    </source>
</evidence>
<accession>C4JTC2</accession>
<dbReference type="OrthoDB" id="10251741at2759"/>
<dbReference type="AlphaFoldDB" id="C4JTC2"/>
<proteinExistence type="inferred from homology"/>
<dbReference type="HOGENOM" id="CLU_000288_57_11_1"/>
<feature type="repeat" description="WD" evidence="6">
    <location>
        <begin position="291"/>
        <end position="332"/>
    </location>
</feature>
<dbReference type="Pfam" id="PF00400">
    <property type="entry name" value="WD40"/>
    <property type="match status" value="3"/>
</dbReference>
<dbReference type="eggNOG" id="KOG4155">
    <property type="taxonomic scope" value="Eukaryota"/>
</dbReference>
<evidence type="ECO:0000256" key="1">
    <source>
        <dbReference type="ARBA" id="ARBA00008560"/>
    </source>
</evidence>
<dbReference type="InterPro" id="IPR051510">
    <property type="entry name" value="SKI8"/>
</dbReference>
<keyword evidence="4" id="KW-0689">Ribosomal protein</keyword>
<name>C4JTC2_UNCRE</name>
<dbReference type="STRING" id="336963.C4JTC2"/>
<dbReference type="PROSITE" id="PS00678">
    <property type="entry name" value="WD_REPEATS_1"/>
    <property type="match status" value="1"/>
</dbReference>
<dbReference type="NCBIfam" id="TIGR01031">
    <property type="entry name" value="rpmF_bact"/>
    <property type="match status" value="1"/>
</dbReference>
<keyword evidence="5" id="KW-0687">Ribonucleoprotein</keyword>
<dbReference type="EMBL" id="CH476617">
    <property type="protein sequence ID" value="EEP80869.1"/>
    <property type="molecule type" value="Genomic_DNA"/>
</dbReference>
<evidence type="ECO:0000256" key="2">
    <source>
        <dbReference type="ARBA" id="ARBA00022574"/>
    </source>
</evidence>
<evidence type="ECO:0000256" key="4">
    <source>
        <dbReference type="ARBA" id="ARBA00022980"/>
    </source>
</evidence>
<dbReference type="Proteomes" id="UP000002058">
    <property type="component" value="Unassembled WGS sequence"/>
</dbReference>
<sequence>MAAIGVLRVLPFPSFSARALPSFAAFQSPTSSRLLQFLSQPLHISSNAFIPGTVVLGLPSILSGLWESILRAVPKKKTSHMKKRHRQMAGKALKDVKNITNCPGCGQPKRAHLLCPSCVSAHLADIFCLAVTPTQFLSASGASSLKVHSTTEAEFPIAQSIEKAHNIGCHHIVASENGSRAASVGFAGEVKLWAYKDGTWSEDTSYNGKVGDVWAIRLSNDGQYLAGTTHDGHIKVWDLESGAEQIRDFETKGSFGMCIDISSDGRYTASGHQSGNVYIFDNGTGRMPYSLSGLVDPVRAVAFSPGGKLLAAAGDSKIIVLYETSSGEQVANLTGHSAWIMSLDWSHTGEYLLSG</sequence>
<dbReference type="GO" id="GO:0005634">
    <property type="term" value="C:nucleus"/>
    <property type="evidence" value="ECO:0007669"/>
    <property type="project" value="TreeGrafter"/>
</dbReference>
<dbReference type="SUPFAM" id="SSF57829">
    <property type="entry name" value="Zn-binding ribosomal proteins"/>
    <property type="match status" value="1"/>
</dbReference>
<reference evidence="8" key="1">
    <citation type="journal article" date="2009" name="Genome Res.">
        <title>Comparative genomic analyses of the human fungal pathogens Coccidioides and their relatives.</title>
        <authorList>
            <person name="Sharpton T.J."/>
            <person name="Stajich J.E."/>
            <person name="Rounsley S.D."/>
            <person name="Gardner M.J."/>
            <person name="Wortman J.R."/>
            <person name="Jordar V.S."/>
            <person name="Maiti R."/>
            <person name="Kodira C.D."/>
            <person name="Neafsey D.E."/>
            <person name="Zeng Q."/>
            <person name="Hung C.-Y."/>
            <person name="McMahan C."/>
            <person name="Muszewska A."/>
            <person name="Grynberg M."/>
            <person name="Mandel M.A."/>
            <person name="Kellner E.M."/>
            <person name="Barker B.M."/>
            <person name="Galgiani J.N."/>
            <person name="Orbach M.J."/>
            <person name="Kirkland T.N."/>
            <person name="Cole G.T."/>
            <person name="Henn M.R."/>
            <person name="Birren B.W."/>
            <person name="Taylor J.W."/>
        </authorList>
    </citation>
    <scope>NUCLEOTIDE SEQUENCE [LARGE SCALE GENOMIC DNA]</scope>
    <source>
        <strain evidence="8">UAMH 1704</strain>
    </source>
</reference>
<dbReference type="PROSITE" id="PS50294">
    <property type="entry name" value="WD_REPEATS_REGION"/>
    <property type="match status" value="2"/>
</dbReference>
<dbReference type="SMART" id="SM00320">
    <property type="entry name" value="WD40"/>
    <property type="match status" value="5"/>
</dbReference>
<feature type="repeat" description="WD" evidence="6">
    <location>
        <begin position="206"/>
        <end position="247"/>
    </location>
</feature>
<dbReference type="VEuPathDB" id="FungiDB:UREG_05711"/>
<evidence type="ECO:0000256" key="6">
    <source>
        <dbReference type="PROSITE-ProRule" id="PRU00221"/>
    </source>
</evidence>
<organism evidence="7 8">
    <name type="scientific">Uncinocarpus reesii (strain UAMH 1704)</name>
    <dbReference type="NCBI Taxonomy" id="336963"/>
    <lineage>
        <taxon>Eukaryota</taxon>
        <taxon>Fungi</taxon>
        <taxon>Dikarya</taxon>
        <taxon>Ascomycota</taxon>
        <taxon>Pezizomycotina</taxon>
        <taxon>Eurotiomycetes</taxon>
        <taxon>Eurotiomycetidae</taxon>
        <taxon>Onygenales</taxon>
        <taxon>Onygenaceae</taxon>
        <taxon>Uncinocarpus</taxon>
    </lineage>
</organism>
<dbReference type="RefSeq" id="XP_002585022.1">
    <property type="nucleotide sequence ID" value="XM_002584976.1"/>
</dbReference>
<dbReference type="InterPro" id="IPR011332">
    <property type="entry name" value="Ribosomal_zn-bd"/>
</dbReference>
<dbReference type="KEGG" id="ure:UREG_05711"/>
<keyword evidence="8" id="KW-1185">Reference proteome</keyword>
<dbReference type="GeneID" id="8439349"/>
<dbReference type="eggNOG" id="KOG4080">
    <property type="taxonomic scope" value="Eukaryota"/>
</dbReference>
<evidence type="ECO:0000313" key="7">
    <source>
        <dbReference type="EMBL" id="EEP80869.1"/>
    </source>
</evidence>
<comment type="similarity">
    <text evidence="1">Belongs to the bacterial ribosomal protein bL32 family.</text>
</comment>
<dbReference type="Gene3D" id="2.130.10.10">
    <property type="entry name" value="YVTN repeat-like/Quinoprotein amine dehydrogenase"/>
    <property type="match status" value="1"/>
</dbReference>
<dbReference type="PANTHER" id="PTHR44090">
    <property type="entry name" value="WD REPEAT-CONTAINING PROTEIN 61"/>
    <property type="match status" value="1"/>
</dbReference>
<dbReference type="PROSITE" id="PS50082">
    <property type="entry name" value="WD_REPEATS_2"/>
    <property type="match status" value="3"/>
</dbReference>
<dbReference type="InParanoid" id="C4JTC2"/>
<dbReference type="InterPro" id="IPR002677">
    <property type="entry name" value="Ribosomal_bL32"/>
</dbReference>
<dbReference type="Pfam" id="PF01783">
    <property type="entry name" value="Ribosomal_L32p"/>
    <property type="match status" value="1"/>
</dbReference>